<dbReference type="Pfam" id="PF01890">
    <property type="entry name" value="CbiG_C"/>
    <property type="match status" value="1"/>
</dbReference>
<evidence type="ECO:0000313" key="2">
    <source>
        <dbReference type="EMBL" id="KKB12073.1"/>
    </source>
</evidence>
<dbReference type="SUPFAM" id="SSF159664">
    <property type="entry name" value="CobE/GbiG C-terminal domain-like"/>
    <property type="match status" value="1"/>
</dbReference>
<dbReference type="InterPro" id="IPR002750">
    <property type="entry name" value="CobE/GbiG_C"/>
</dbReference>
<dbReference type="PANTHER" id="PTHR37477">
    <property type="entry name" value="COBALT-PRECORRIN-5A HYDROLASE"/>
    <property type="match status" value="1"/>
</dbReference>
<sequence>MSVLSPPPADVAAGLVAGVGCRRGASAEGLITLIETALAEAGSTPSELALIATLVGKAGEPAVHAAATHFGVPVRAVPAEELQRLAEHLQTPSSMVADHVGLPGVAEAAVLACGELVLPKRLSAEATCALGRLTGALR</sequence>
<keyword evidence="3" id="KW-1185">Reference proteome</keyword>
<name>A0A0F5FTD3_9HYPH</name>
<reference evidence="2 3" key="1">
    <citation type="submission" date="2015-03" db="EMBL/GenBank/DDBJ databases">
        <authorList>
            <person name="Hassan Y.I."/>
            <person name="Lepp D."/>
            <person name="Li X.-Z."/>
            <person name="Zhou T."/>
        </authorList>
    </citation>
    <scope>NUCLEOTIDE SEQUENCE [LARGE SCALE GENOMIC DNA]</scope>
    <source>
        <strain evidence="2 3">BD-c194</strain>
    </source>
</reference>
<comment type="caution">
    <text evidence="2">The sequence shown here is derived from an EMBL/GenBank/DDBJ whole genome shotgun (WGS) entry which is preliminary data.</text>
</comment>
<organism evidence="2 3">
    <name type="scientific">Devosia geojensis</name>
    <dbReference type="NCBI Taxonomy" id="443610"/>
    <lineage>
        <taxon>Bacteria</taxon>
        <taxon>Pseudomonadati</taxon>
        <taxon>Pseudomonadota</taxon>
        <taxon>Alphaproteobacteria</taxon>
        <taxon>Hyphomicrobiales</taxon>
        <taxon>Devosiaceae</taxon>
        <taxon>Devosia</taxon>
    </lineage>
</organism>
<evidence type="ECO:0000259" key="1">
    <source>
        <dbReference type="Pfam" id="PF01890"/>
    </source>
</evidence>
<accession>A0A0F5FTD3</accession>
<protein>
    <recommendedName>
        <fullName evidence="1">CobE/GbiG C-terminal domain-containing protein</fullName>
    </recommendedName>
</protein>
<dbReference type="Proteomes" id="UP000033632">
    <property type="component" value="Unassembled WGS sequence"/>
</dbReference>
<evidence type="ECO:0000313" key="3">
    <source>
        <dbReference type="Proteomes" id="UP000033632"/>
    </source>
</evidence>
<feature type="domain" description="CobE/GbiG C-terminal" evidence="1">
    <location>
        <begin position="15"/>
        <end position="130"/>
    </location>
</feature>
<dbReference type="PATRIC" id="fig|443610.3.peg.4430"/>
<dbReference type="GO" id="GO:0009236">
    <property type="term" value="P:cobalamin biosynthetic process"/>
    <property type="evidence" value="ECO:0007669"/>
    <property type="project" value="InterPro"/>
</dbReference>
<dbReference type="EMBL" id="JZEX01000090">
    <property type="protein sequence ID" value="KKB12073.1"/>
    <property type="molecule type" value="Genomic_DNA"/>
</dbReference>
<dbReference type="RefSeq" id="WP_046108334.1">
    <property type="nucleotide sequence ID" value="NZ_JZEX01000090.1"/>
</dbReference>
<dbReference type="Gene3D" id="3.30.420.180">
    <property type="entry name" value="CobE/GbiG C-terminal domain"/>
    <property type="match status" value="1"/>
</dbReference>
<dbReference type="OrthoDB" id="9772960at2"/>
<gene>
    <name evidence="2" type="ORF">VE25_09265</name>
</gene>
<dbReference type="AlphaFoldDB" id="A0A0F5FTD3"/>
<dbReference type="STRING" id="443610.VE25_09265"/>
<dbReference type="InterPro" id="IPR052553">
    <property type="entry name" value="CbiG_hydrolase"/>
</dbReference>
<dbReference type="PANTHER" id="PTHR37477:SF1">
    <property type="entry name" value="COBALT-PRECORRIN-5A HYDROLASE"/>
    <property type="match status" value="1"/>
</dbReference>
<proteinExistence type="predicted"/>
<dbReference type="InterPro" id="IPR036518">
    <property type="entry name" value="CobE/GbiG_C_sf"/>
</dbReference>